<protein>
    <recommendedName>
        <fullName evidence="1">Ig-like domain-containing protein</fullName>
    </recommendedName>
</protein>
<evidence type="ECO:0000259" key="1">
    <source>
        <dbReference type="PROSITE" id="PS50835"/>
    </source>
</evidence>
<dbReference type="InterPro" id="IPR013106">
    <property type="entry name" value="Ig_V-set"/>
</dbReference>
<reference evidence="2" key="2">
    <citation type="submission" date="2025-09" db="UniProtKB">
        <authorList>
            <consortium name="Ensembl"/>
        </authorList>
    </citation>
    <scope>IDENTIFICATION</scope>
</reference>
<reference evidence="2" key="1">
    <citation type="submission" date="2025-08" db="UniProtKB">
        <authorList>
            <consortium name="Ensembl"/>
        </authorList>
    </citation>
    <scope>IDENTIFICATION</scope>
</reference>
<dbReference type="GeneTree" id="ENSGT01030000235422"/>
<keyword evidence="3" id="KW-1185">Reference proteome</keyword>
<dbReference type="PROSITE" id="PS50835">
    <property type="entry name" value="IG_LIKE"/>
    <property type="match status" value="1"/>
</dbReference>
<organism evidence="2 3">
    <name type="scientific">Cyclopterus lumpus</name>
    <name type="common">Lumpsucker</name>
    <dbReference type="NCBI Taxonomy" id="8103"/>
    <lineage>
        <taxon>Eukaryota</taxon>
        <taxon>Metazoa</taxon>
        <taxon>Chordata</taxon>
        <taxon>Craniata</taxon>
        <taxon>Vertebrata</taxon>
        <taxon>Euteleostomi</taxon>
        <taxon>Actinopterygii</taxon>
        <taxon>Neopterygii</taxon>
        <taxon>Teleostei</taxon>
        <taxon>Neoteleostei</taxon>
        <taxon>Acanthomorphata</taxon>
        <taxon>Eupercaria</taxon>
        <taxon>Perciformes</taxon>
        <taxon>Cottioidei</taxon>
        <taxon>Cottales</taxon>
        <taxon>Cyclopteridae</taxon>
        <taxon>Cyclopterus</taxon>
    </lineage>
</organism>
<dbReference type="InterPro" id="IPR013783">
    <property type="entry name" value="Ig-like_fold"/>
</dbReference>
<dbReference type="InterPro" id="IPR036179">
    <property type="entry name" value="Ig-like_dom_sf"/>
</dbReference>
<dbReference type="Gene3D" id="2.60.40.10">
    <property type="entry name" value="Immunoglobulins"/>
    <property type="match status" value="1"/>
</dbReference>
<dbReference type="AlphaFoldDB" id="A0A8C2ZUM2"/>
<dbReference type="InterPro" id="IPR007110">
    <property type="entry name" value="Ig-like_dom"/>
</dbReference>
<proteinExistence type="predicted"/>
<evidence type="ECO:0000313" key="3">
    <source>
        <dbReference type="Proteomes" id="UP000694565"/>
    </source>
</evidence>
<dbReference type="SUPFAM" id="SSF48726">
    <property type="entry name" value="Immunoglobulin"/>
    <property type="match status" value="1"/>
</dbReference>
<dbReference type="Ensembl" id="ENSCLMT00005034652.1">
    <property type="protein sequence ID" value="ENSCLMP00005033266.1"/>
    <property type="gene ID" value="ENSCLMG00005015981.1"/>
</dbReference>
<dbReference type="Pfam" id="PF07686">
    <property type="entry name" value="V-set"/>
    <property type="match status" value="1"/>
</dbReference>
<sequence length="125" mass="14245">GYGTQWVHCRIAPGKEPTQSMIKWLADRLHRTQVLMSGSACQSVVFLFKNGQLDDEAKDKSDRLSVSENCSLVIKKVTDEDGGLYTCKQFRSGQIRDNMLYLSVATSEYLHHHVFKLSEQYTETL</sequence>
<evidence type="ECO:0000313" key="2">
    <source>
        <dbReference type="Ensembl" id="ENSCLMP00005033266.1"/>
    </source>
</evidence>
<accession>A0A8C2ZUM2</accession>
<dbReference type="CDD" id="cd00096">
    <property type="entry name" value="Ig"/>
    <property type="match status" value="1"/>
</dbReference>
<name>A0A8C2ZUM2_CYCLU</name>
<dbReference type="Proteomes" id="UP000694565">
    <property type="component" value="Unplaced"/>
</dbReference>
<feature type="domain" description="Ig-like" evidence="1">
    <location>
        <begin position="1"/>
        <end position="87"/>
    </location>
</feature>